<gene>
    <name evidence="1" type="ORF">BTN49_2399</name>
</gene>
<evidence type="ECO:0000313" key="2">
    <source>
        <dbReference type="Proteomes" id="UP000219020"/>
    </source>
</evidence>
<organism evidence="1 2">
    <name type="scientific">Candidatus Enterovibrio escicola</name>
    <dbReference type="NCBI Taxonomy" id="1927127"/>
    <lineage>
        <taxon>Bacteria</taxon>
        <taxon>Pseudomonadati</taxon>
        <taxon>Pseudomonadota</taxon>
        <taxon>Gammaproteobacteria</taxon>
        <taxon>Vibrionales</taxon>
        <taxon>Vibrionaceae</taxon>
        <taxon>Enterovibrio</taxon>
    </lineage>
</organism>
<proteinExistence type="predicted"/>
<accession>A0A2A5T1A2</accession>
<comment type="caution">
    <text evidence="1">The sequence shown here is derived from an EMBL/GenBank/DDBJ whole genome shotgun (WGS) entry which is preliminary data.</text>
</comment>
<name>A0A2A5T1A2_9GAMM</name>
<evidence type="ECO:0000313" key="1">
    <source>
        <dbReference type="EMBL" id="PCS21934.1"/>
    </source>
</evidence>
<reference evidence="2" key="1">
    <citation type="submission" date="2017-04" db="EMBL/GenBank/DDBJ databases">
        <title>Genome evolution of the luminous symbionts of deep sea anglerfish.</title>
        <authorList>
            <person name="Hendry T.A."/>
        </authorList>
    </citation>
    <scope>NUCLEOTIDE SEQUENCE [LARGE SCALE GENOMIC DNA]</scope>
</reference>
<dbReference type="AlphaFoldDB" id="A0A2A5T1A2"/>
<sequence length="67" mass="8101">MKWKKDRGYHKRLVAETEMYRYKQFLSPTLTFRDYTTQVGEALVNMKAMNKIIRLSMPVRQQINEDC</sequence>
<dbReference type="Proteomes" id="UP000219020">
    <property type="component" value="Unassembled WGS sequence"/>
</dbReference>
<dbReference type="EMBL" id="NBYY01000028">
    <property type="protein sequence ID" value="PCS21934.1"/>
    <property type="molecule type" value="Genomic_DNA"/>
</dbReference>
<keyword evidence="2" id="KW-1185">Reference proteome</keyword>
<protein>
    <submittedName>
        <fullName evidence="1">Mobile element protein</fullName>
    </submittedName>
</protein>